<reference evidence="2" key="1">
    <citation type="journal article" date="2015" name="PLoS Genet.">
        <title>The dynamic genome and transcriptome of the human fungal pathogen Blastomyces and close relative Emmonsia.</title>
        <authorList>
            <person name="Munoz J.F."/>
            <person name="Gauthier G.M."/>
            <person name="Desjardins C.A."/>
            <person name="Gallo J.E."/>
            <person name="Holder J."/>
            <person name="Sullivan T.D."/>
            <person name="Marty A.J."/>
            <person name="Carmen J.C."/>
            <person name="Chen Z."/>
            <person name="Ding L."/>
            <person name="Gujja S."/>
            <person name="Magrini V."/>
            <person name="Misas E."/>
            <person name="Mitreva M."/>
            <person name="Priest M."/>
            <person name="Saif S."/>
            <person name="Whiston E.A."/>
            <person name="Young S."/>
            <person name="Zeng Q."/>
            <person name="Goldman W.E."/>
            <person name="Mardis E.R."/>
            <person name="Taylor J.W."/>
            <person name="McEwen J.G."/>
            <person name="Clay O.K."/>
            <person name="Klein B.S."/>
            <person name="Cuomo C.A."/>
        </authorList>
    </citation>
    <scope>NUCLEOTIDE SEQUENCE [LARGE SCALE GENOMIC DNA]</scope>
    <source>
        <strain evidence="2">UAMH 3008</strain>
    </source>
</reference>
<dbReference type="AlphaFoldDB" id="A0A0G2J0G5"/>
<evidence type="ECO:0000313" key="1">
    <source>
        <dbReference type="EMBL" id="KKZ62314.1"/>
    </source>
</evidence>
<evidence type="ECO:0000313" key="2">
    <source>
        <dbReference type="Proteomes" id="UP000034164"/>
    </source>
</evidence>
<comment type="caution">
    <text evidence="1">The sequence shown here is derived from an EMBL/GenBank/DDBJ whole genome shotgun (WGS) entry which is preliminary data.</text>
</comment>
<proteinExistence type="predicted"/>
<name>A0A0G2J0G5_9EURO</name>
<dbReference type="Proteomes" id="UP000034164">
    <property type="component" value="Unassembled WGS sequence"/>
</dbReference>
<dbReference type="VEuPathDB" id="FungiDB:EMCG_03267"/>
<protein>
    <submittedName>
        <fullName evidence="1">Uncharacterized protein</fullName>
    </submittedName>
</protein>
<organism evidence="1 2">
    <name type="scientific">[Emmonsia] crescens</name>
    <dbReference type="NCBI Taxonomy" id="73230"/>
    <lineage>
        <taxon>Eukaryota</taxon>
        <taxon>Fungi</taxon>
        <taxon>Dikarya</taxon>
        <taxon>Ascomycota</taxon>
        <taxon>Pezizomycotina</taxon>
        <taxon>Eurotiomycetes</taxon>
        <taxon>Eurotiomycetidae</taxon>
        <taxon>Onygenales</taxon>
        <taxon>Ajellomycetaceae</taxon>
        <taxon>Emergomyces</taxon>
    </lineage>
</organism>
<dbReference type="EMBL" id="LCZI01001138">
    <property type="protein sequence ID" value="KKZ62314.1"/>
    <property type="molecule type" value="Genomic_DNA"/>
</dbReference>
<sequence>MSRRGSEDSAVSGAAAGLGIGIGDGSGFGARRIQENILSMSNGEEPKGVVPRHR</sequence>
<accession>A0A0G2J0G5</accession>
<gene>
    <name evidence="1" type="ORF">EMCG_03267</name>
</gene>